<organism evidence="1 2">
    <name type="scientific">Hydrogenophaga palleronii</name>
    <dbReference type="NCBI Taxonomy" id="65655"/>
    <lineage>
        <taxon>Bacteria</taxon>
        <taxon>Pseudomonadati</taxon>
        <taxon>Pseudomonadota</taxon>
        <taxon>Betaproteobacteria</taxon>
        <taxon>Burkholderiales</taxon>
        <taxon>Comamonadaceae</taxon>
        <taxon>Hydrogenophaga</taxon>
    </lineage>
</organism>
<evidence type="ECO:0000313" key="2">
    <source>
        <dbReference type="Proteomes" id="UP001265700"/>
    </source>
</evidence>
<gene>
    <name evidence="1" type="ORF">J2W49_004863</name>
</gene>
<sequence>MPVPAFDPDRQVLDVSVSVATASTITAVATLCGAKSLSFCSLSVLRNVQHSMDHTASQHPSVKPLIEDFQLEIEAAVTELSASHMVDPTLAAGFTTSKEPVLSVLTRFPTRGPDEFYETVGNMLVTAWLTNLAPSINRFKRLHALTSSFRNEPQLTELQTSDLHTLLHRSRADLLEVLSQRSLTKDKVTLRFNAELLIHLRSGLNSQHIEEQQCADQRKYLPLSSLTQKTSALEAEVHRGDANALVTLIAFCIGLTWDLTTQIPMFSSDEHEGSLAWLDIRTGEVYVKIKPLLRDLGQAVAGCEVTSDVLRLPLPMRLADALKTAVAQRPQARRLGDLLDEPTAHTADWDELWSVSHRTRFIRSAVVNAIRLDPNRAVAAFAFLSFHLITGPDLHYLTVSEAAVWSMRSKFFQSVGLGDTNSPDLAAAHKVGSMRTAERDMVRSIFEELDSSVAAVRVGRRYSLGTLVEHHNRYARRVAMFLQFAAAARSSAEIDFPASSWFFGSVFGYLNDKDSGTAGGRTPIPISPTASEQLRLWELHLQSLRQRLRKLLGLRARSADKLIQRILERNQLSIFFLLDESASVRPLRSEDLFVGRSENLNRDFGRHFLASLLTDRGSPISDVQVLLRHQGDAINPGSAFGVEGPQPRLQRVAITLDRILIDLNIRPLPGVGGSAG</sequence>
<reference evidence="1 2" key="1">
    <citation type="submission" date="2023-07" db="EMBL/GenBank/DDBJ databases">
        <title>Sorghum-associated microbial communities from plants grown in Nebraska, USA.</title>
        <authorList>
            <person name="Schachtman D."/>
        </authorList>
    </citation>
    <scope>NUCLEOTIDE SEQUENCE [LARGE SCALE GENOMIC DNA]</scope>
    <source>
        <strain evidence="1 2">4249</strain>
    </source>
</reference>
<keyword evidence="2" id="KW-1185">Reference proteome</keyword>
<proteinExistence type="predicted"/>
<dbReference type="RefSeq" id="WP_310322045.1">
    <property type="nucleotide sequence ID" value="NZ_JAVDWU010000015.1"/>
</dbReference>
<dbReference type="Proteomes" id="UP001265700">
    <property type="component" value="Unassembled WGS sequence"/>
</dbReference>
<name>A0ABU1WUC5_9BURK</name>
<accession>A0ABU1WUC5</accession>
<protein>
    <submittedName>
        <fullName evidence="1">Uncharacterized protein</fullName>
    </submittedName>
</protein>
<dbReference type="EMBL" id="JAVDWU010000015">
    <property type="protein sequence ID" value="MDR7152885.1"/>
    <property type="molecule type" value="Genomic_DNA"/>
</dbReference>
<evidence type="ECO:0000313" key="1">
    <source>
        <dbReference type="EMBL" id="MDR7152885.1"/>
    </source>
</evidence>
<comment type="caution">
    <text evidence="1">The sequence shown here is derived from an EMBL/GenBank/DDBJ whole genome shotgun (WGS) entry which is preliminary data.</text>
</comment>